<sequence>MRRPIIRFAPLRLRRVWPTSKESRQEASFSHPLQHRTPYIAPIQSKLNDALENGRFWGSRQKKDGYVCMSLALAGESSSRFDVGQEAELCAPLPPRPAPGGAPPLHEITSCRYRMRIATRRILHMRQEWMPISSLTVSSEFRHNLLRARWVGTSTASGEGGGSDPPAPPHEDAPRPRPRSSHSTSPPYPSPSYPDAPAQSLSHRMPAPPSSHSAAPE</sequence>
<gene>
    <name evidence="2" type="ORF">DFH08DRAFT_1085753</name>
</gene>
<name>A0AAD6ZHT4_9AGAR</name>
<dbReference type="AlphaFoldDB" id="A0AAD6ZHT4"/>
<feature type="region of interest" description="Disordered" evidence="1">
    <location>
        <begin position="153"/>
        <end position="217"/>
    </location>
</feature>
<reference evidence="2" key="1">
    <citation type="submission" date="2023-03" db="EMBL/GenBank/DDBJ databases">
        <title>Massive genome expansion in bonnet fungi (Mycena s.s.) driven by repeated elements and novel gene families across ecological guilds.</title>
        <authorList>
            <consortium name="Lawrence Berkeley National Laboratory"/>
            <person name="Harder C.B."/>
            <person name="Miyauchi S."/>
            <person name="Viragh M."/>
            <person name="Kuo A."/>
            <person name="Thoen E."/>
            <person name="Andreopoulos B."/>
            <person name="Lu D."/>
            <person name="Skrede I."/>
            <person name="Drula E."/>
            <person name="Henrissat B."/>
            <person name="Morin E."/>
            <person name="Kohler A."/>
            <person name="Barry K."/>
            <person name="LaButti K."/>
            <person name="Morin E."/>
            <person name="Salamov A."/>
            <person name="Lipzen A."/>
            <person name="Mereny Z."/>
            <person name="Hegedus B."/>
            <person name="Baldrian P."/>
            <person name="Stursova M."/>
            <person name="Weitz H."/>
            <person name="Taylor A."/>
            <person name="Grigoriev I.V."/>
            <person name="Nagy L.G."/>
            <person name="Martin F."/>
            <person name="Kauserud H."/>
        </authorList>
    </citation>
    <scope>NUCLEOTIDE SEQUENCE</scope>
    <source>
        <strain evidence="2">CBHHK002</strain>
    </source>
</reference>
<evidence type="ECO:0000313" key="2">
    <source>
        <dbReference type="EMBL" id="KAJ7321873.1"/>
    </source>
</evidence>
<comment type="caution">
    <text evidence="2">The sequence shown here is derived from an EMBL/GenBank/DDBJ whole genome shotgun (WGS) entry which is preliminary data.</text>
</comment>
<evidence type="ECO:0000313" key="3">
    <source>
        <dbReference type="Proteomes" id="UP001218218"/>
    </source>
</evidence>
<keyword evidence="3" id="KW-1185">Reference proteome</keyword>
<evidence type="ECO:0000256" key="1">
    <source>
        <dbReference type="SAM" id="MobiDB-lite"/>
    </source>
</evidence>
<proteinExistence type="predicted"/>
<accession>A0AAD6ZHT4</accession>
<organism evidence="2 3">
    <name type="scientific">Mycena albidolilacea</name>
    <dbReference type="NCBI Taxonomy" id="1033008"/>
    <lineage>
        <taxon>Eukaryota</taxon>
        <taxon>Fungi</taxon>
        <taxon>Dikarya</taxon>
        <taxon>Basidiomycota</taxon>
        <taxon>Agaricomycotina</taxon>
        <taxon>Agaricomycetes</taxon>
        <taxon>Agaricomycetidae</taxon>
        <taxon>Agaricales</taxon>
        <taxon>Marasmiineae</taxon>
        <taxon>Mycenaceae</taxon>
        <taxon>Mycena</taxon>
    </lineage>
</organism>
<dbReference type="EMBL" id="JARIHO010000049">
    <property type="protein sequence ID" value="KAJ7321873.1"/>
    <property type="molecule type" value="Genomic_DNA"/>
</dbReference>
<dbReference type="Proteomes" id="UP001218218">
    <property type="component" value="Unassembled WGS sequence"/>
</dbReference>
<protein>
    <submittedName>
        <fullName evidence="2">Uncharacterized protein</fullName>
    </submittedName>
</protein>